<dbReference type="RefSeq" id="WP_377350877.1">
    <property type="nucleotide sequence ID" value="NZ_JBHLTP010000013.1"/>
</dbReference>
<dbReference type="Proteomes" id="UP001589836">
    <property type="component" value="Unassembled WGS sequence"/>
</dbReference>
<dbReference type="EMBL" id="JBHLTP010000013">
    <property type="protein sequence ID" value="MFC0525518.1"/>
    <property type="molecule type" value="Genomic_DNA"/>
</dbReference>
<dbReference type="Pfam" id="PF05768">
    <property type="entry name" value="Glrx-like"/>
    <property type="match status" value="1"/>
</dbReference>
<dbReference type="InterPro" id="IPR036249">
    <property type="entry name" value="Thioredoxin-like_sf"/>
</dbReference>
<dbReference type="PANTHER" id="PTHR33558">
    <property type="entry name" value="GLUTAREDOXIN-LIKE PROTEIN C5ORF63 HOMOLOG"/>
    <property type="match status" value="1"/>
</dbReference>
<evidence type="ECO:0000313" key="1">
    <source>
        <dbReference type="EMBL" id="MFC0525518.1"/>
    </source>
</evidence>
<dbReference type="PANTHER" id="PTHR33558:SF1">
    <property type="entry name" value="GLUTAREDOXIN-LIKE PROTEIN C5ORF63 HOMOLOG"/>
    <property type="match status" value="1"/>
</dbReference>
<name>A0ABV6LSY6_9BACI</name>
<comment type="caution">
    <text evidence="1">The sequence shown here is derived from an EMBL/GenBank/DDBJ whole genome shotgun (WGS) entry which is preliminary data.</text>
</comment>
<accession>A0ABV6LSY6</accession>
<protein>
    <submittedName>
        <fullName evidence="1">Glutaredoxin family protein</fullName>
    </submittedName>
</protein>
<organism evidence="1 2">
    <name type="scientific">Pontibacillus salicampi</name>
    <dbReference type="NCBI Taxonomy" id="1449801"/>
    <lineage>
        <taxon>Bacteria</taxon>
        <taxon>Bacillati</taxon>
        <taxon>Bacillota</taxon>
        <taxon>Bacilli</taxon>
        <taxon>Bacillales</taxon>
        <taxon>Bacillaceae</taxon>
        <taxon>Pontibacillus</taxon>
    </lineage>
</organism>
<reference evidence="1 2" key="1">
    <citation type="submission" date="2024-09" db="EMBL/GenBank/DDBJ databases">
        <authorList>
            <person name="Sun Q."/>
            <person name="Mori K."/>
        </authorList>
    </citation>
    <scope>NUCLEOTIDE SEQUENCE [LARGE SCALE GENOMIC DNA]</scope>
    <source>
        <strain evidence="1 2">NCAIM B.02529</strain>
    </source>
</reference>
<dbReference type="InterPro" id="IPR008554">
    <property type="entry name" value="Glutaredoxin-like"/>
</dbReference>
<dbReference type="Gene3D" id="3.40.30.10">
    <property type="entry name" value="Glutaredoxin"/>
    <property type="match status" value="1"/>
</dbReference>
<dbReference type="InterPro" id="IPR052565">
    <property type="entry name" value="Glutaredoxin-like_YDR286C"/>
</dbReference>
<dbReference type="SUPFAM" id="SSF52833">
    <property type="entry name" value="Thioredoxin-like"/>
    <property type="match status" value="1"/>
</dbReference>
<proteinExistence type="predicted"/>
<keyword evidence="2" id="KW-1185">Reference proteome</keyword>
<dbReference type="PROSITE" id="PS51354">
    <property type="entry name" value="GLUTAREDOXIN_2"/>
    <property type="match status" value="1"/>
</dbReference>
<sequence>MTQQVLFYTKPHCPLCEDAKHILQELQQEFTFQIVEKDIYEDDVLLERYQLKIPVIKIGGEEVDFGQISEHLIRNRLQSKNA</sequence>
<gene>
    <name evidence="1" type="ORF">ACFFGV_18190</name>
</gene>
<evidence type="ECO:0000313" key="2">
    <source>
        <dbReference type="Proteomes" id="UP001589836"/>
    </source>
</evidence>